<dbReference type="PANTHER" id="PTHR46480:SF1">
    <property type="entry name" value="VOLTAGE-GATED HYDROGEN CHANNEL 1"/>
    <property type="match status" value="1"/>
</dbReference>
<keyword evidence="6" id="KW-0851">Voltage-gated channel</keyword>
<dbReference type="GO" id="GO:0034702">
    <property type="term" value="C:monoatomic ion channel complex"/>
    <property type="evidence" value="ECO:0007669"/>
    <property type="project" value="UniProtKB-KW"/>
</dbReference>
<evidence type="ECO:0000256" key="10">
    <source>
        <dbReference type="ARBA" id="ARBA00023136"/>
    </source>
</evidence>
<protein>
    <recommendedName>
        <fullName evidence="2">Voltage-gated hydrogen channel 1</fullName>
    </recommendedName>
    <alternativeName>
        <fullName evidence="12">Hydrogen voltage-gated channel 1</fullName>
    </alternativeName>
</protein>
<reference evidence="15" key="1">
    <citation type="submission" date="2020-07" db="EMBL/GenBank/DDBJ databases">
        <title>The High-quality genome of the commercially important snow crab, Chionoecetes opilio.</title>
        <authorList>
            <person name="Jeong J.-H."/>
            <person name="Ryu S."/>
        </authorList>
    </citation>
    <scope>NUCLEOTIDE SEQUENCE</scope>
    <source>
        <strain evidence="15">MADBK_172401_WGS</strain>
        <tissue evidence="15">Digestive gland</tissue>
    </source>
</reference>
<keyword evidence="4" id="KW-1003">Cell membrane</keyword>
<keyword evidence="10 13" id="KW-0472">Membrane</keyword>
<name>A0A8J4Z504_CHIOP</name>
<dbReference type="InterPro" id="IPR005821">
    <property type="entry name" value="Ion_trans_dom"/>
</dbReference>
<keyword evidence="8" id="KW-0175">Coiled coil</keyword>
<evidence type="ECO:0000256" key="7">
    <source>
        <dbReference type="ARBA" id="ARBA00022989"/>
    </source>
</evidence>
<dbReference type="Pfam" id="PF00520">
    <property type="entry name" value="Ion_trans"/>
    <property type="match status" value="1"/>
</dbReference>
<feature type="transmembrane region" description="Helical" evidence="13">
    <location>
        <begin position="15"/>
        <end position="38"/>
    </location>
</feature>
<evidence type="ECO:0000259" key="14">
    <source>
        <dbReference type="Pfam" id="PF00520"/>
    </source>
</evidence>
<dbReference type="Gene3D" id="1.20.120.350">
    <property type="entry name" value="Voltage-gated potassium channels. Chain C"/>
    <property type="match status" value="1"/>
</dbReference>
<evidence type="ECO:0000313" key="16">
    <source>
        <dbReference type="Proteomes" id="UP000770661"/>
    </source>
</evidence>
<keyword evidence="9" id="KW-0406">Ion transport</keyword>
<dbReference type="InterPro" id="IPR027359">
    <property type="entry name" value="Volt_channel_dom_sf"/>
</dbReference>
<dbReference type="OrthoDB" id="427456at2759"/>
<dbReference type="InterPro" id="IPR031846">
    <property type="entry name" value="Hvcn1"/>
</dbReference>
<evidence type="ECO:0000256" key="2">
    <source>
        <dbReference type="ARBA" id="ARBA00015897"/>
    </source>
</evidence>
<evidence type="ECO:0000256" key="8">
    <source>
        <dbReference type="ARBA" id="ARBA00023054"/>
    </source>
</evidence>
<dbReference type="EMBL" id="JACEEZ010000230">
    <property type="protein sequence ID" value="KAG0730400.1"/>
    <property type="molecule type" value="Genomic_DNA"/>
</dbReference>
<dbReference type="PANTHER" id="PTHR46480">
    <property type="entry name" value="F20B24.22"/>
    <property type="match status" value="1"/>
</dbReference>
<dbReference type="GO" id="GO:0005886">
    <property type="term" value="C:plasma membrane"/>
    <property type="evidence" value="ECO:0007669"/>
    <property type="project" value="UniProtKB-SubCell"/>
</dbReference>
<proteinExistence type="predicted"/>
<dbReference type="SUPFAM" id="SSF81324">
    <property type="entry name" value="Voltage-gated potassium channels"/>
    <property type="match status" value="1"/>
</dbReference>
<keyword evidence="7 13" id="KW-1133">Transmembrane helix</keyword>
<comment type="subcellular location">
    <subcellularLocation>
        <location evidence="1">Cell membrane</location>
        <topology evidence="1">Multi-pass membrane protein</topology>
    </subcellularLocation>
</comment>
<evidence type="ECO:0000256" key="9">
    <source>
        <dbReference type="ARBA" id="ARBA00023065"/>
    </source>
</evidence>
<evidence type="ECO:0000256" key="12">
    <source>
        <dbReference type="ARBA" id="ARBA00031989"/>
    </source>
</evidence>
<evidence type="ECO:0000256" key="13">
    <source>
        <dbReference type="SAM" id="Phobius"/>
    </source>
</evidence>
<evidence type="ECO:0000313" key="15">
    <source>
        <dbReference type="EMBL" id="KAG0730400.1"/>
    </source>
</evidence>
<evidence type="ECO:0000256" key="3">
    <source>
        <dbReference type="ARBA" id="ARBA00022448"/>
    </source>
</evidence>
<keyword evidence="3" id="KW-0813">Transport</keyword>
<evidence type="ECO:0000256" key="4">
    <source>
        <dbReference type="ARBA" id="ARBA00022475"/>
    </source>
</evidence>
<evidence type="ECO:0000256" key="1">
    <source>
        <dbReference type="ARBA" id="ARBA00004651"/>
    </source>
</evidence>
<feature type="domain" description="Ion transport" evidence="14">
    <location>
        <begin position="18"/>
        <end position="94"/>
    </location>
</feature>
<dbReference type="AlphaFoldDB" id="A0A8J4Z504"/>
<dbReference type="GO" id="GO:0030171">
    <property type="term" value="F:voltage-gated proton channel activity"/>
    <property type="evidence" value="ECO:0007669"/>
    <property type="project" value="InterPro"/>
</dbReference>
<organism evidence="15 16">
    <name type="scientific">Chionoecetes opilio</name>
    <name type="common">Atlantic snow crab</name>
    <name type="synonym">Cancer opilio</name>
    <dbReference type="NCBI Taxonomy" id="41210"/>
    <lineage>
        <taxon>Eukaryota</taxon>
        <taxon>Metazoa</taxon>
        <taxon>Ecdysozoa</taxon>
        <taxon>Arthropoda</taxon>
        <taxon>Crustacea</taxon>
        <taxon>Multicrustacea</taxon>
        <taxon>Malacostraca</taxon>
        <taxon>Eumalacostraca</taxon>
        <taxon>Eucarida</taxon>
        <taxon>Decapoda</taxon>
        <taxon>Pleocyemata</taxon>
        <taxon>Brachyura</taxon>
        <taxon>Eubrachyura</taxon>
        <taxon>Majoidea</taxon>
        <taxon>Majidae</taxon>
        <taxon>Chionoecetes</taxon>
    </lineage>
</organism>
<keyword evidence="5 13" id="KW-0812">Transmembrane</keyword>
<keyword evidence="16" id="KW-1185">Reference proteome</keyword>
<gene>
    <name evidence="15" type="primary">hvcn1</name>
    <name evidence="15" type="ORF">GWK47_028358</name>
</gene>
<evidence type="ECO:0000256" key="6">
    <source>
        <dbReference type="ARBA" id="ARBA00022882"/>
    </source>
</evidence>
<accession>A0A8J4Z504</accession>
<dbReference type="Proteomes" id="UP000770661">
    <property type="component" value="Unassembled WGS sequence"/>
</dbReference>
<evidence type="ECO:0000256" key="5">
    <source>
        <dbReference type="ARBA" id="ARBA00022692"/>
    </source>
</evidence>
<sequence>MLDLGLKDPDSPLPFLFHALSLSVMCLFVVEIALKIYAYQLEFFTHKGDVFDAVVVIVCFCLDAAYLHSHDAHAGTGFLIVLRLWRVMHIQRALISQIKIAGAKKLEQEKEKRHQAEQEIERYRAHIYAKEAYIKLLQELLRKNDISYIEYRNPSDSTSIQLSAEVTPE</sequence>
<comment type="caution">
    <text evidence="15">The sequence shown here is derived from an EMBL/GenBank/DDBJ whole genome shotgun (WGS) entry which is preliminary data.</text>
</comment>
<evidence type="ECO:0000256" key="11">
    <source>
        <dbReference type="ARBA" id="ARBA00023303"/>
    </source>
</evidence>
<keyword evidence="11" id="KW-0407">Ion channel</keyword>